<organism evidence="6 7">
    <name type="scientific">Burkholderia stabilis</name>
    <dbReference type="NCBI Taxonomy" id="95485"/>
    <lineage>
        <taxon>Bacteria</taxon>
        <taxon>Pseudomonadati</taxon>
        <taxon>Pseudomonadota</taxon>
        <taxon>Betaproteobacteria</taxon>
        <taxon>Burkholderiales</taxon>
        <taxon>Burkholderiaceae</taxon>
        <taxon>Burkholderia</taxon>
        <taxon>Burkholderia cepacia complex</taxon>
    </lineage>
</organism>
<feature type="transmembrane region" description="Helical" evidence="5">
    <location>
        <begin position="239"/>
        <end position="259"/>
    </location>
</feature>
<dbReference type="Pfam" id="PF01925">
    <property type="entry name" value="TauE"/>
    <property type="match status" value="1"/>
</dbReference>
<protein>
    <recommendedName>
        <fullName evidence="5">Probable membrane transporter protein</fullName>
    </recommendedName>
</protein>
<feature type="transmembrane region" description="Helical" evidence="5">
    <location>
        <begin position="266"/>
        <end position="284"/>
    </location>
</feature>
<feature type="transmembrane region" description="Helical" evidence="5">
    <location>
        <begin position="58"/>
        <end position="79"/>
    </location>
</feature>
<reference evidence="6 7" key="1">
    <citation type="journal article" date="2017" name="Genome Announc.">
        <title>Complete Genome Sequence of Burkholderia stabilis FERMP-21014.</title>
        <authorList>
            <person name="Konishi K."/>
            <person name="Kumagai T."/>
            <person name="Sakasegawa S."/>
            <person name="Tamura T."/>
        </authorList>
    </citation>
    <scope>NUCLEOTIDE SEQUENCE [LARGE SCALE GENOMIC DNA]</scope>
    <source>
        <strain evidence="6 7">FERMP-21014</strain>
    </source>
</reference>
<keyword evidence="2 5" id="KW-0812">Transmembrane</keyword>
<accession>A0A1Y1BQU3</accession>
<evidence type="ECO:0000256" key="4">
    <source>
        <dbReference type="ARBA" id="ARBA00023136"/>
    </source>
</evidence>
<keyword evidence="5" id="KW-1003">Cell membrane</keyword>
<comment type="subcellular location">
    <subcellularLocation>
        <location evidence="5">Cell membrane</location>
        <topology evidence="5">Multi-pass membrane protein</topology>
    </subcellularLocation>
    <subcellularLocation>
        <location evidence="1">Membrane</location>
        <topology evidence="1">Multi-pass membrane protein</topology>
    </subcellularLocation>
</comment>
<dbReference type="EMBL" id="AP018111">
    <property type="protein sequence ID" value="BAX59947.1"/>
    <property type="molecule type" value="Genomic_DNA"/>
</dbReference>
<keyword evidence="4 5" id="KW-0472">Membrane</keyword>
<gene>
    <name evidence="6" type="ORF">BSFP_027920</name>
</gene>
<feature type="transmembrane region" description="Helical" evidence="5">
    <location>
        <begin position="170"/>
        <end position="203"/>
    </location>
</feature>
<dbReference type="InterPro" id="IPR051598">
    <property type="entry name" value="TSUP/Inactive_protease-like"/>
</dbReference>
<evidence type="ECO:0000256" key="5">
    <source>
        <dbReference type="RuleBase" id="RU363041"/>
    </source>
</evidence>
<name>A0A1Y1BQU3_9BURK</name>
<dbReference type="PANTHER" id="PTHR43701">
    <property type="entry name" value="MEMBRANE TRANSPORTER PROTEIN MJ0441-RELATED"/>
    <property type="match status" value="1"/>
</dbReference>
<comment type="similarity">
    <text evidence="5">Belongs to the 4-toluene sulfonate uptake permease (TSUP) (TC 2.A.102) family.</text>
</comment>
<sequence>MADFDARAAAARRRRTPHNRLLPMSLPHIDLLYSLSGLFVGILVGLTGVGGGSLMTPILVLLFGVHPATAVGTDLLYAAATKATGTLVHGLKGSIDWRITGRLAAGSVPAAALTLWWLHTHGMNTPGTARMIQLVLGIALLLTSLALIFRPQLTAFAARNPLAPSPARTLWSTVLTGAVLGVLVSMTSVGAGAIGVTVLLLLYPALATTRIVGSDIAHAVPLTLVAGMGHWLLGSVDWSMLLSLLLGSLPGIVLGSLLSARAPERLLRNLLAATLVAVGVRLVLA</sequence>
<proteinExistence type="inferred from homology"/>
<dbReference type="InterPro" id="IPR002781">
    <property type="entry name" value="TM_pro_TauE-like"/>
</dbReference>
<evidence type="ECO:0000256" key="2">
    <source>
        <dbReference type="ARBA" id="ARBA00022692"/>
    </source>
</evidence>
<evidence type="ECO:0000256" key="1">
    <source>
        <dbReference type="ARBA" id="ARBA00004141"/>
    </source>
</evidence>
<evidence type="ECO:0000313" key="6">
    <source>
        <dbReference type="EMBL" id="BAX59947.1"/>
    </source>
</evidence>
<evidence type="ECO:0000256" key="3">
    <source>
        <dbReference type="ARBA" id="ARBA00022989"/>
    </source>
</evidence>
<dbReference type="PANTHER" id="PTHR43701:SF2">
    <property type="entry name" value="MEMBRANE TRANSPORTER PROTEIN YJNA-RELATED"/>
    <property type="match status" value="1"/>
</dbReference>
<dbReference type="Proteomes" id="UP000218432">
    <property type="component" value="Chromosome 1"/>
</dbReference>
<keyword evidence="3 5" id="KW-1133">Transmembrane helix</keyword>
<evidence type="ECO:0000313" key="7">
    <source>
        <dbReference type="Proteomes" id="UP000218432"/>
    </source>
</evidence>
<feature type="transmembrane region" description="Helical" evidence="5">
    <location>
        <begin position="99"/>
        <end position="119"/>
    </location>
</feature>
<dbReference type="AlphaFoldDB" id="A0A1Y1BQU3"/>
<feature type="transmembrane region" description="Helical" evidence="5">
    <location>
        <begin position="31"/>
        <end position="51"/>
    </location>
</feature>
<feature type="transmembrane region" description="Helical" evidence="5">
    <location>
        <begin position="131"/>
        <end position="150"/>
    </location>
</feature>
<dbReference type="GO" id="GO:0005886">
    <property type="term" value="C:plasma membrane"/>
    <property type="evidence" value="ECO:0007669"/>
    <property type="project" value="UniProtKB-SubCell"/>
</dbReference>